<dbReference type="InterPro" id="IPR040549">
    <property type="entry name" value="DUF5613"/>
</dbReference>
<dbReference type="RefSeq" id="WP_126989698.1">
    <property type="nucleotide sequence ID" value="NZ_JTFC01000012.1"/>
</dbReference>
<organism evidence="2 3">
    <name type="scientific">Candidatus Kurthia intestinigallinarum</name>
    <dbReference type="NCBI Taxonomy" id="1562256"/>
    <lineage>
        <taxon>Bacteria</taxon>
        <taxon>Bacillati</taxon>
        <taxon>Bacillota</taxon>
        <taxon>Bacilli</taxon>
        <taxon>Bacillales</taxon>
        <taxon>Caryophanaceae</taxon>
        <taxon>Kurthia</taxon>
    </lineage>
</organism>
<feature type="domain" description="N-acetyltransferase" evidence="1">
    <location>
        <begin position="113"/>
        <end position="249"/>
    </location>
</feature>
<dbReference type="EMBL" id="JTFC01000012">
    <property type="protein sequence ID" value="RUS57757.1"/>
    <property type="molecule type" value="Genomic_DNA"/>
</dbReference>
<dbReference type="PROSITE" id="PS51186">
    <property type="entry name" value="GNAT"/>
    <property type="match status" value="1"/>
</dbReference>
<evidence type="ECO:0000313" key="3">
    <source>
        <dbReference type="Proteomes" id="UP000288623"/>
    </source>
</evidence>
<dbReference type="InterPro" id="IPR016181">
    <property type="entry name" value="Acyl_CoA_acyltransferase"/>
</dbReference>
<dbReference type="Pfam" id="PF18467">
    <property type="entry name" value="DUF5613"/>
    <property type="match status" value="1"/>
</dbReference>
<dbReference type="Gene3D" id="3.40.630.30">
    <property type="match status" value="1"/>
</dbReference>
<dbReference type="CDD" id="cd04301">
    <property type="entry name" value="NAT_SF"/>
    <property type="match status" value="1"/>
</dbReference>
<keyword evidence="3" id="KW-1185">Reference proteome</keyword>
<dbReference type="SUPFAM" id="SSF55729">
    <property type="entry name" value="Acyl-CoA N-acyltransferases (Nat)"/>
    <property type="match status" value="1"/>
</dbReference>
<reference evidence="2 3" key="1">
    <citation type="submission" date="2014-11" db="EMBL/GenBank/DDBJ databases">
        <title>Genome sequence and analysis of novel Kurthia sp.</title>
        <authorList>
            <person name="Lawson J.N."/>
            <person name="Gonzalez J.E."/>
            <person name="Rinauldi L."/>
            <person name="Xuan Z."/>
            <person name="Firman A."/>
            <person name="Shaddox L."/>
            <person name="Trudeau A."/>
            <person name="Shah S."/>
            <person name="Reiman D."/>
        </authorList>
    </citation>
    <scope>NUCLEOTIDE SEQUENCE [LARGE SCALE GENOMIC DNA]</scope>
    <source>
        <strain evidence="2 3">3B1D</strain>
    </source>
</reference>
<proteinExistence type="predicted"/>
<evidence type="ECO:0000259" key="1">
    <source>
        <dbReference type="PROSITE" id="PS51186"/>
    </source>
</evidence>
<evidence type="ECO:0000313" key="2">
    <source>
        <dbReference type="EMBL" id="RUS57757.1"/>
    </source>
</evidence>
<gene>
    <name evidence="2" type="ORF">QI30_04160</name>
</gene>
<name>A0A433RWU9_9BACL</name>
<accession>A0A433RWU9</accession>
<comment type="caution">
    <text evidence="2">The sequence shown here is derived from an EMBL/GenBank/DDBJ whole genome shotgun (WGS) entry which is preliminary data.</text>
</comment>
<dbReference type="Proteomes" id="UP000288623">
    <property type="component" value="Unassembled WGS sequence"/>
</dbReference>
<sequence length="249" mass="29191">MNFKDTYIDAPLYEEDSIIKHYYDAEMPSRYNSNFMLFKHMPTLAEFQYYEQKQLDFHQTHQMKHRRFLFPENQQLPTALLAYIEAQHYVVGSLELYAMLPIEFNGSSFNEEVVIQYVDDALFPSFLAFQYMTDLTYGEIFATEKQHLLKKQFNDSSIQFVVALLDGQIVGSLLLFLTADTVELDSFVIIDSMQRRGIGSTMQQFVMNQHTEQTILLVADGEDTPREMYAKQGYHYCSAWHEIVFVPKE</sequence>
<protein>
    <recommendedName>
        <fullName evidence="1">N-acetyltransferase domain-containing protein</fullName>
    </recommendedName>
</protein>
<dbReference type="GO" id="GO:0016747">
    <property type="term" value="F:acyltransferase activity, transferring groups other than amino-acyl groups"/>
    <property type="evidence" value="ECO:0007669"/>
    <property type="project" value="InterPro"/>
</dbReference>
<dbReference type="Pfam" id="PF13673">
    <property type="entry name" value="Acetyltransf_10"/>
    <property type="match status" value="1"/>
</dbReference>
<dbReference type="OrthoDB" id="2213517at2"/>
<dbReference type="AlphaFoldDB" id="A0A433RWU9"/>
<dbReference type="InterPro" id="IPR000182">
    <property type="entry name" value="GNAT_dom"/>
</dbReference>